<keyword evidence="5" id="KW-0813">Transport</keyword>
<evidence type="ECO:0000256" key="1">
    <source>
        <dbReference type="ARBA" id="ARBA00004127"/>
    </source>
</evidence>
<protein>
    <recommendedName>
        <fullName evidence="5">NADH-quinone oxidoreductase subunit N</fullName>
        <ecNumber evidence="5">7.1.1.-</ecNumber>
    </recommendedName>
    <alternativeName>
        <fullName evidence="5">NADH dehydrogenase I subunit N</fullName>
    </alternativeName>
    <alternativeName>
        <fullName evidence="5">NDH-1 subunit N</fullName>
    </alternativeName>
</protein>
<comment type="subunit">
    <text evidence="5">NDH-1 is composed of 14 different subunits. Subunits NuoA, H, J, K, L, M, N constitute the membrane sector of the complex.</text>
</comment>
<dbReference type="NCBIfam" id="TIGR01770">
    <property type="entry name" value="NDH_I_N"/>
    <property type="match status" value="1"/>
</dbReference>
<dbReference type="InterPro" id="IPR001750">
    <property type="entry name" value="ND/Mrp_TM"/>
</dbReference>
<organism evidence="8 9">
    <name type="scientific">Pseudodesulfovibrio portus</name>
    <dbReference type="NCBI Taxonomy" id="231439"/>
    <lineage>
        <taxon>Bacteria</taxon>
        <taxon>Pseudomonadati</taxon>
        <taxon>Thermodesulfobacteriota</taxon>
        <taxon>Desulfovibrionia</taxon>
        <taxon>Desulfovibrionales</taxon>
        <taxon>Desulfovibrionaceae</taxon>
    </lineage>
</organism>
<feature type="transmembrane region" description="Helical" evidence="5">
    <location>
        <begin position="199"/>
        <end position="224"/>
    </location>
</feature>
<keyword evidence="5" id="KW-0830">Ubiquinone</keyword>
<feature type="transmembrane region" description="Helical" evidence="5">
    <location>
        <begin position="316"/>
        <end position="338"/>
    </location>
</feature>
<feature type="transmembrane region" description="Helical" evidence="5">
    <location>
        <begin position="396"/>
        <end position="416"/>
    </location>
</feature>
<comment type="subcellular location">
    <subcellularLocation>
        <location evidence="5">Cell membrane</location>
        <topology evidence="5">Multi-pass membrane protein</topology>
    </subcellularLocation>
    <subcellularLocation>
        <location evidence="1">Endomembrane system</location>
        <topology evidence="1">Multi-pass membrane protein</topology>
    </subcellularLocation>
    <subcellularLocation>
        <location evidence="6">Membrane</location>
        <topology evidence="6">Multi-pass membrane protein</topology>
    </subcellularLocation>
</comment>
<evidence type="ECO:0000256" key="6">
    <source>
        <dbReference type="RuleBase" id="RU000320"/>
    </source>
</evidence>
<feature type="transmembrane region" description="Helical" evidence="5">
    <location>
        <begin position="264"/>
        <end position="285"/>
    </location>
</feature>
<dbReference type="PANTHER" id="PTHR22773">
    <property type="entry name" value="NADH DEHYDROGENASE"/>
    <property type="match status" value="1"/>
</dbReference>
<reference evidence="8" key="1">
    <citation type="submission" date="2022-08" db="EMBL/GenBank/DDBJ databases">
        <title>Genome Sequence of the sulphate-reducing bacterium, Pseudodesulfovibrio portus JCM14722.</title>
        <authorList>
            <person name="Kondo R."/>
            <person name="Kataoka T."/>
        </authorList>
    </citation>
    <scope>NUCLEOTIDE SEQUENCE</scope>
    <source>
        <strain evidence="8">JCM 14722</strain>
    </source>
</reference>
<comment type="similarity">
    <text evidence="5">Belongs to the complex I subunit 2 family.</text>
</comment>
<dbReference type="InterPro" id="IPR010096">
    <property type="entry name" value="NADH-Q_OxRdtase_suN/2"/>
</dbReference>
<comment type="catalytic activity">
    <reaction evidence="5">
        <text>a quinone + NADH + 5 H(+)(in) = a quinol + NAD(+) + 4 H(+)(out)</text>
        <dbReference type="Rhea" id="RHEA:57888"/>
        <dbReference type="ChEBI" id="CHEBI:15378"/>
        <dbReference type="ChEBI" id="CHEBI:24646"/>
        <dbReference type="ChEBI" id="CHEBI:57540"/>
        <dbReference type="ChEBI" id="CHEBI:57945"/>
        <dbReference type="ChEBI" id="CHEBI:132124"/>
    </reaction>
</comment>
<name>A0ABM8ANU7_9BACT</name>
<keyword evidence="5" id="KW-1278">Translocase</keyword>
<keyword evidence="9" id="KW-1185">Reference proteome</keyword>
<evidence type="ECO:0000256" key="4">
    <source>
        <dbReference type="ARBA" id="ARBA00023136"/>
    </source>
</evidence>
<comment type="function">
    <text evidence="5">NDH-1 shuttles electrons from NADH, via FMN and iron-sulfur (Fe-S) centers, to quinones in the respiratory chain. The immediate electron acceptor for the enzyme in this species is believed to be ubiquinone. Couples the redox reaction to proton translocation (for every two electrons transferred, four hydrogen ions are translocated across the cytoplasmic membrane), and thus conserves the redox energy in a proton gradient.</text>
</comment>
<evidence type="ECO:0000256" key="2">
    <source>
        <dbReference type="ARBA" id="ARBA00022692"/>
    </source>
</evidence>
<dbReference type="EC" id="7.1.1.-" evidence="5"/>
<gene>
    <name evidence="8" type="primary">nuoN-1</name>
    <name evidence="5" type="synonym">nuoN</name>
    <name evidence="8" type="ORF">JCM14722_06080</name>
</gene>
<dbReference type="Proteomes" id="UP001061361">
    <property type="component" value="Chromosome"/>
</dbReference>
<feature type="transmembrane region" description="Helical" evidence="5">
    <location>
        <begin position="236"/>
        <end position="258"/>
    </location>
</feature>
<keyword evidence="5" id="KW-1003">Cell membrane</keyword>
<accession>A0ABM8ANU7</accession>
<feature type="transmembrane region" description="Helical" evidence="5">
    <location>
        <begin position="101"/>
        <end position="118"/>
    </location>
</feature>
<dbReference type="Pfam" id="PF00361">
    <property type="entry name" value="Proton_antipo_M"/>
    <property type="match status" value="1"/>
</dbReference>
<dbReference type="RefSeq" id="WP_264983124.1">
    <property type="nucleotide sequence ID" value="NZ_AP026708.1"/>
</dbReference>
<dbReference type="HAMAP" id="MF_00445">
    <property type="entry name" value="NDH1_NuoN_1"/>
    <property type="match status" value="1"/>
</dbReference>
<keyword evidence="5" id="KW-0874">Quinone</keyword>
<feature type="domain" description="NADH:quinone oxidoreductase/Mrp antiporter transmembrane" evidence="7">
    <location>
        <begin position="120"/>
        <end position="410"/>
    </location>
</feature>
<feature type="transmembrane region" description="Helical" evidence="5">
    <location>
        <begin position="437"/>
        <end position="458"/>
    </location>
</feature>
<sequence>MNFNLTALVPELFFLTLVLVLMIQSLGDRNWQPPVEKWLPFGAGLAFFVSITGFGLHGTMFWDVYKVDLMSQFFKIVMAFGFYVVVLNASRQPTLAEGKRADYYMLLGFSTLGLMLLASAVELITIYLALELASYSMYAIIPLRAKDKGAAEAGIKYILFGAVATALALYGLSYIMAAQHTTHIAELMDKSWAFAENPMAVVGLSLFLAGMFFKLALFPFHFWCPDVYQGASNETAAFVATMPKLGAIVVLCRLAVLLKPGLEITTILAVLGACSMTFGNLSALAQTDLKRLLGFSSVAHAGYIMVGLVSGTPEGIGAAAFYGLAYLLMNLLVFWIVSRVASDGRNLKLADLNGLYKKAPVLAFSLAAGAFALVGLPPTMGFMGKFFLITSAWDHGYNWLVITLVLNSAIAIYYYLSLFRHAFTEEKVPGKVAAPDNGWFASAGAGMLAAAVLLIGILPAPLFNFAIRAGESLYGIVHAVGGAGH</sequence>
<evidence type="ECO:0000313" key="8">
    <source>
        <dbReference type="EMBL" id="BDQ33066.1"/>
    </source>
</evidence>
<evidence type="ECO:0000313" key="9">
    <source>
        <dbReference type="Proteomes" id="UP001061361"/>
    </source>
</evidence>
<keyword evidence="5" id="KW-0520">NAD</keyword>
<feature type="transmembrane region" description="Helical" evidence="5">
    <location>
        <begin position="157"/>
        <end position="179"/>
    </location>
</feature>
<evidence type="ECO:0000259" key="7">
    <source>
        <dbReference type="Pfam" id="PF00361"/>
    </source>
</evidence>
<keyword evidence="2 5" id="KW-0812">Transmembrane</keyword>
<proteinExistence type="inferred from homology"/>
<feature type="transmembrane region" description="Helical" evidence="5">
    <location>
        <begin position="359"/>
        <end position="376"/>
    </location>
</feature>
<evidence type="ECO:0000256" key="3">
    <source>
        <dbReference type="ARBA" id="ARBA00022989"/>
    </source>
</evidence>
<dbReference type="EMBL" id="AP026708">
    <property type="protein sequence ID" value="BDQ33066.1"/>
    <property type="molecule type" value="Genomic_DNA"/>
</dbReference>
<feature type="transmembrane region" description="Helical" evidence="5">
    <location>
        <begin position="38"/>
        <end position="57"/>
    </location>
</feature>
<keyword evidence="3 5" id="KW-1133">Transmembrane helix</keyword>
<evidence type="ECO:0000256" key="5">
    <source>
        <dbReference type="HAMAP-Rule" id="MF_00445"/>
    </source>
</evidence>
<feature type="transmembrane region" description="Helical" evidence="5">
    <location>
        <begin position="6"/>
        <end position="26"/>
    </location>
</feature>
<feature type="transmembrane region" description="Helical" evidence="5">
    <location>
        <begin position="69"/>
        <end position="89"/>
    </location>
</feature>
<keyword evidence="4 5" id="KW-0472">Membrane</keyword>